<keyword evidence="4" id="KW-1185">Reference proteome</keyword>
<reference evidence="3" key="1">
    <citation type="submission" date="2023-03" db="EMBL/GenBank/DDBJ databases">
        <authorList>
            <person name="Steffen K."/>
            <person name="Cardenas P."/>
        </authorList>
    </citation>
    <scope>NUCLEOTIDE SEQUENCE</scope>
</reference>
<feature type="domain" description="Ig-like" evidence="2">
    <location>
        <begin position="109"/>
        <end position="189"/>
    </location>
</feature>
<comment type="caution">
    <text evidence="3">The sequence shown here is derived from an EMBL/GenBank/DDBJ whole genome shotgun (WGS) entry which is preliminary data.</text>
</comment>
<dbReference type="InterPro" id="IPR013783">
    <property type="entry name" value="Ig-like_fold"/>
</dbReference>
<dbReference type="InterPro" id="IPR036179">
    <property type="entry name" value="Ig-like_dom_sf"/>
</dbReference>
<feature type="signal peptide" evidence="1">
    <location>
        <begin position="1"/>
        <end position="19"/>
    </location>
</feature>
<dbReference type="SUPFAM" id="SSF48726">
    <property type="entry name" value="Immunoglobulin"/>
    <property type="match status" value="1"/>
</dbReference>
<dbReference type="AlphaFoldDB" id="A0AA35X4S7"/>
<proteinExistence type="predicted"/>
<sequence length="189" mass="21065">MRVSVVVYLCLLALERVKCVPSTLQPSCGTELVRVERGSTLNLQCGSYCSESSEYTWWKMSEQDETRVQLSFSGAVVTEDKVTEESGGDYECQCGSSGQICTFYVAVLPEITFTASHTATHYGDVVILTCLVEGNPANFTTITNSYGILLQSQVKRKINSFRLETTAVVHDIEEEDYECQIELHYKGIQ</sequence>
<evidence type="ECO:0000256" key="1">
    <source>
        <dbReference type="SAM" id="SignalP"/>
    </source>
</evidence>
<accession>A0AA35X4S7</accession>
<keyword evidence="1" id="KW-0732">Signal</keyword>
<dbReference type="PROSITE" id="PS50835">
    <property type="entry name" value="IG_LIKE"/>
    <property type="match status" value="2"/>
</dbReference>
<name>A0AA35X4S7_GEOBA</name>
<evidence type="ECO:0000313" key="3">
    <source>
        <dbReference type="EMBL" id="CAI8037797.1"/>
    </source>
</evidence>
<dbReference type="Proteomes" id="UP001174909">
    <property type="component" value="Unassembled WGS sequence"/>
</dbReference>
<organism evidence="3 4">
    <name type="scientific">Geodia barretti</name>
    <name type="common">Barrett's horny sponge</name>
    <dbReference type="NCBI Taxonomy" id="519541"/>
    <lineage>
        <taxon>Eukaryota</taxon>
        <taxon>Metazoa</taxon>
        <taxon>Porifera</taxon>
        <taxon>Demospongiae</taxon>
        <taxon>Heteroscleromorpha</taxon>
        <taxon>Tetractinellida</taxon>
        <taxon>Astrophorina</taxon>
        <taxon>Geodiidae</taxon>
        <taxon>Geodia</taxon>
    </lineage>
</organism>
<dbReference type="EMBL" id="CASHTH010002959">
    <property type="protein sequence ID" value="CAI8037797.1"/>
    <property type="molecule type" value="Genomic_DNA"/>
</dbReference>
<evidence type="ECO:0000259" key="2">
    <source>
        <dbReference type="PROSITE" id="PS50835"/>
    </source>
</evidence>
<protein>
    <recommendedName>
        <fullName evidence="2">Ig-like domain-containing protein</fullName>
    </recommendedName>
</protein>
<evidence type="ECO:0000313" key="4">
    <source>
        <dbReference type="Proteomes" id="UP001174909"/>
    </source>
</evidence>
<dbReference type="Gene3D" id="2.60.40.10">
    <property type="entry name" value="Immunoglobulins"/>
    <property type="match status" value="1"/>
</dbReference>
<feature type="chain" id="PRO_5041301640" description="Ig-like domain-containing protein" evidence="1">
    <location>
        <begin position="20"/>
        <end position="189"/>
    </location>
</feature>
<dbReference type="InterPro" id="IPR007110">
    <property type="entry name" value="Ig-like_dom"/>
</dbReference>
<feature type="domain" description="Ig-like" evidence="2">
    <location>
        <begin position="21"/>
        <end position="93"/>
    </location>
</feature>
<gene>
    <name evidence="3" type="ORF">GBAR_LOCUS21129</name>
</gene>